<accession>A0A9Q0YM46</accession>
<protein>
    <submittedName>
        <fullName evidence="1">Uncharacterized protein</fullName>
    </submittedName>
</protein>
<sequence length="100" mass="11608">MQTKRALIPPEEKMRLKAIKREKAREYRERIRQQNVLYSRAPLWPPNQVFNFHSEPKDLSFSSQSQSSSSVIVEEVVPELPVFPSPLTDKTDALTVQEVQ</sequence>
<proteinExistence type="predicted"/>
<keyword evidence="2" id="KW-1185">Reference proteome</keyword>
<reference evidence="1" key="1">
    <citation type="submission" date="2021-10" db="EMBL/GenBank/DDBJ databases">
        <title>Tropical sea cucumber genome reveals ecological adaptation and Cuvierian tubules defense mechanism.</title>
        <authorList>
            <person name="Chen T."/>
        </authorList>
    </citation>
    <scope>NUCLEOTIDE SEQUENCE</scope>
    <source>
        <strain evidence="1">Nanhai2018</strain>
        <tissue evidence="1">Muscle</tissue>
    </source>
</reference>
<dbReference type="AlphaFoldDB" id="A0A9Q0YM46"/>
<name>A0A9Q0YM46_HOLLE</name>
<comment type="caution">
    <text evidence="1">The sequence shown here is derived from an EMBL/GenBank/DDBJ whole genome shotgun (WGS) entry which is preliminary data.</text>
</comment>
<dbReference type="EMBL" id="JAIZAY010000020">
    <property type="protein sequence ID" value="KAJ8023159.1"/>
    <property type="molecule type" value="Genomic_DNA"/>
</dbReference>
<evidence type="ECO:0000313" key="1">
    <source>
        <dbReference type="EMBL" id="KAJ8023159.1"/>
    </source>
</evidence>
<evidence type="ECO:0000313" key="2">
    <source>
        <dbReference type="Proteomes" id="UP001152320"/>
    </source>
</evidence>
<organism evidence="1 2">
    <name type="scientific">Holothuria leucospilota</name>
    <name type="common">Black long sea cucumber</name>
    <name type="synonym">Mertensiothuria leucospilota</name>
    <dbReference type="NCBI Taxonomy" id="206669"/>
    <lineage>
        <taxon>Eukaryota</taxon>
        <taxon>Metazoa</taxon>
        <taxon>Echinodermata</taxon>
        <taxon>Eleutherozoa</taxon>
        <taxon>Echinozoa</taxon>
        <taxon>Holothuroidea</taxon>
        <taxon>Aspidochirotacea</taxon>
        <taxon>Aspidochirotida</taxon>
        <taxon>Holothuriidae</taxon>
        <taxon>Holothuria</taxon>
    </lineage>
</organism>
<gene>
    <name evidence="1" type="ORF">HOLleu_38261</name>
</gene>
<dbReference type="Proteomes" id="UP001152320">
    <property type="component" value="Chromosome 20"/>
</dbReference>